<reference evidence="2 3" key="2">
    <citation type="submission" date="2019-11" db="EMBL/GenBank/DDBJ databases">
        <authorList>
            <person name="Lu H."/>
        </authorList>
    </citation>
    <scope>NUCLEOTIDE SEQUENCE [LARGE SCALE GENOMIC DNA]</scope>
    <source>
        <strain evidence="2 3">FIM1</strain>
    </source>
</reference>
<evidence type="ECO:0000256" key="1">
    <source>
        <dbReference type="SAM" id="Phobius"/>
    </source>
</evidence>
<feature type="transmembrane region" description="Helical" evidence="1">
    <location>
        <begin position="300"/>
        <end position="322"/>
    </location>
</feature>
<sequence>MDFSVNMVFHNRRILELRGSEGLETIIGKGRPTGSNLLFEDDDLFEQHAKLVVKRLFPADADTSVPPNFDSFRVYVESLGDADRIVDLESADCNKDARIIDLKDGDRFGLMRLNEPVVEGQQRPAKLKLLLNLDMGSEPDLYRLTLTDVTYESSPCASRSSNFLDSFVKEETEESDMDADMMDQKMADWNQDTQMHPLDPDDIDDVGVEPTAPNVVIVDPPVENNFGSFLHKIESYVPPKDYVVLLDSDEDDCTSITKSKPTEKRYRKNRLRTSKFKVHKSVTIRDDVPLKNDKKKKFDIYSGSLGFVIGSLGTLGILTAVANMVEP</sequence>
<proteinExistence type="predicted"/>
<gene>
    <name evidence="2" type="ORF">FIM1_3925</name>
</gene>
<evidence type="ECO:0000313" key="2">
    <source>
        <dbReference type="EMBL" id="QGN17194.1"/>
    </source>
</evidence>
<keyword evidence="1" id="KW-0812">Transmembrane</keyword>
<keyword evidence="1" id="KW-1133">Transmembrane helix</keyword>
<protein>
    <submittedName>
        <fullName evidence="2">Protein YGL081W</fullName>
    </submittedName>
</protein>
<accession>A0ABX6EXW3</accession>
<organism evidence="2 3">
    <name type="scientific">Kluyveromyces marxianus</name>
    <name type="common">Yeast</name>
    <name type="synonym">Candida kefyr</name>
    <dbReference type="NCBI Taxonomy" id="4911"/>
    <lineage>
        <taxon>Eukaryota</taxon>
        <taxon>Fungi</taxon>
        <taxon>Dikarya</taxon>
        <taxon>Ascomycota</taxon>
        <taxon>Saccharomycotina</taxon>
        <taxon>Saccharomycetes</taxon>
        <taxon>Saccharomycetales</taxon>
        <taxon>Saccharomycetaceae</taxon>
        <taxon>Kluyveromyces</taxon>
    </lineage>
</organism>
<dbReference type="EMBL" id="CP015059">
    <property type="protein sequence ID" value="QGN17194.1"/>
    <property type="molecule type" value="Genomic_DNA"/>
</dbReference>
<keyword evidence="1" id="KW-0472">Membrane</keyword>
<reference evidence="2 3" key="1">
    <citation type="submission" date="2016-03" db="EMBL/GenBank/DDBJ databases">
        <title>How can Kluyveromyces marxianus grow so fast - potential evolutionary course in Saccharomyces Complex revealed by comparative genomics.</title>
        <authorList>
            <person name="Mo W."/>
            <person name="Lu W."/>
            <person name="Yang X."/>
            <person name="Qi J."/>
            <person name="Lv H."/>
        </authorList>
    </citation>
    <scope>NUCLEOTIDE SEQUENCE [LARGE SCALE GENOMIC DNA]</scope>
    <source>
        <strain evidence="2 3">FIM1</strain>
    </source>
</reference>
<evidence type="ECO:0000313" key="3">
    <source>
        <dbReference type="Proteomes" id="UP000422736"/>
    </source>
</evidence>
<name>A0ABX6EXW3_KLUMA</name>
<keyword evidence="3" id="KW-1185">Reference proteome</keyword>
<dbReference type="Proteomes" id="UP000422736">
    <property type="component" value="Chromosome 6"/>
</dbReference>